<reference evidence="1" key="1">
    <citation type="submission" date="2018-11" db="EMBL/GenBank/DDBJ databases">
        <authorList>
            <person name="Grassa J C."/>
        </authorList>
    </citation>
    <scope>NUCLEOTIDE SEQUENCE [LARGE SCALE GENOMIC DNA]</scope>
</reference>
<accession>A0A803QWL1</accession>
<dbReference type="Gramene" id="novel_model_2291_5bd9a17a">
    <property type="protein sequence ID" value="cds.novel_model_2291_5bd9a17a"/>
    <property type="gene ID" value="novel_gene_1210_5bd9a17a"/>
</dbReference>
<evidence type="ECO:0000313" key="1">
    <source>
        <dbReference type="EnsemblPlants" id="cds.novel_model_2291_5bd9a17a"/>
    </source>
</evidence>
<dbReference type="AlphaFoldDB" id="A0A803QWL1"/>
<dbReference type="EMBL" id="UZAU01000077">
    <property type="status" value="NOT_ANNOTATED_CDS"/>
    <property type="molecule type" value="Genomic_DNA"/>
</dbReference>
<evidence type="ECO:0000313" key="2">
    <source>
        <dbReference type="Proteomes" id="UP000596661"/>
    </source>
</evidence>
<organism evidence="1 2">
    <name type="scientific">Cannabis sativa</name>
    <name type="common">Hemp</name>
    <name type="synonym">Marijuana</name>
    <dbReference type="NCBI Taxonomy" id="3483"/>
    <lineage>
        <taxon>Eukaryota</taxon>
        <taxon>Viridiplantae</taxon>
        <taxon>Streptophyta</taxon>
        <taxon>Embryophyta</taxon>
        <taxon>Tracheophyta</taxon>
        <taxon>Spermatophyta</taxon>
        <taxon>Magnoliopsida</taxon>
        <taxon>eudicotyledons</taxon>
        <taxon>Gunneridae</taxon>
        <taxon>Pentapetalae</taxon>
        <taxon>rosids</taxon>
        <taxon>fabids</taxon>
        <taxon>Rosales</taxon>
        <taxon>Cannabaceae</taxon>
        <taxon>Cannabis</taxon>
    </lineage>
</organism>
<protein>
    <submittedName>
        <fullName evidence="1">Uncharacterized protein</fullName>
    </submittedName>
</protein>
<sequence length="68" mass="7071">MSSSILVGACSFKSTSESASGTKVPTILRGGIVGRVGPKITCLLTLVTNSGNKFSTLTFAFILKNNFT</sequence>
<keyword evidence="2" id="KW-1185">Reference proteome</keyword>
<reference evidence="1" key="2">
    <citation type="submission" date="2021-03" db="UniProtKB">
        <authorList>
            <consortium name="EnsemblPlants"/>
        </authorList>
    </citation>
    <scope>IDENTIFICATION</scope>
</reference>
<dbReference type="EnsemblPlants" id="novel_model_2291_5bd9a17a">
    <property type="protein sequence ID" value="cds.novel_model_2291_5bd9a17a"/>
    <property type="gene ID" value="novel_gene_1210_5bd9a17a"/>
</dbReference>
<proteinExistence type="predicted"/>
<name>A0A803QWL1_CANSA</name>
<dbReference type="Proteomes" id="UP000596661">
    <property type="component" value="Chromosome 1"/>
</dbReference>